<dbReference type="Gene3D" id="1.25.40.10">
    <property type="entry name" value="Tetratricopeptide repeat domain"/>
    <property type="match status" value="3"/>
</dbReference>
<comment type="caution">
    <text evidence="8">The sequence shown here is derived from an EMBL/GenBank/DDBJ whole genome shotgun (WGS) entry which is preliminary data.</text>
</comment>
<evidence type="ECO:0000256" key="6">
    <source>
        <dbReference type="SAM" id="MobiDB-lite"/>
    </source>
</evidence>
<dbReference type="PROSITE" id="PS51375">
    <property type="entry name" value="PPR"/>
    <property type="match status" value="2"/>
</dbReference>
<evidence type="ECO:0000259" key="7">
    <source>
        <dbReference type="Pfam" id="PF23276"/>
    </source>
</evidence>
<feature type="repeat" description="PPR" evidence="5">
    <location>
        <begin position="519"/>
        <end position="549"/>
    </location>
</feature>
<feature type="repeat" description="PPR" evidence="5">
    <location>
        <begin position="484"/>
        <end position="518"/>
    </location>
</feature>
<evidence type="ECO:0000313" key="8">
    <source>
        <dbReference type="EMBL" id="KAF5853445.1"/>
    </source>
</evidence>
<accession>A0A8H5ZSI0</accession>
<comment type="subunit">
    <text evidence="4">Binds to mitochondrial small subunit 15S rRNA.</text>
</comment>
<reference evidence="8" key="1">
    <citation type="submission" date="2019-11" db="EMBL/GenBank/DDBJ databases">
        <title>Bipolaris sorokiniana Genome sequencing.</title>
        <authorList>
            <person name="Wang H."/>
        </authorList>
    </citation>
    <scope>NUCLEOTIDE SEQUENCE</scope>
</reference>
<dbReference type="PANTHER" id="PTHR47447">
    <property type="entry name" value="OS03G0856100 PROTEIN"/>
    <property type="match status" value="1"/>
</dbReference>
<comment type="function">
    <text evidence="3">Regulates mitochondrial small subunit maturation by controlling 15S rRNA 5'-end processing. Localizes to the 5' precursor of the 15S rRNA in a position that is subsequently occupied by mS47 in the mature yeast mtSSU. Uses structure and sequence-specific RNA recognition, binding to a single-stranded region of the precursor and specifically recognizing bases -6 to -1. The exchange of Ccm1 for mS47 is coupled to the irreversible removal of precursor rRNA that is accompanied by conformational changes of the mitoribosomal proteins uS5m and mS26. These conformational changes signal completion of 5'-end rRNA processing through protection of the mature 5'-end of the 15S rRNA and stabilization of mS47. The removal of the 5' precursor together with the dissociation of Ccm1 may be catalyzed by the 5'-3' exoribonuclease Pet127. Involved in the specific removal of group I introns in mitochondrial encoded transcripts.</text>
</comment>
<dbReference type="InterPro" id="IPR011990">
    <property type="entry name" value="TPR-like_helical_dom_sf"/>
</dbReference>
<dbReference type="OMA" id="TTHHYEL"/>
<organism evidence="8 9">
    <name type="scientific">Cochliobolus sativus</name>
    <name type="common">Common root rot and spot blotch fungus</name>
    <name type="synonym">Bipolaris sorokiniana</name>
    <dbReference type="NCBI Taxonomy" id="45130"/>
    <lineage>
        <taxon>Eukaryota</taxon>
        <taxon>Fungi</taxon>
        <taxon>Dikarya</taxon>
        <taxon>Ascomycota</taxon>
        <taxon>Pezizomycotina</taxon>
        <taxon>Dothideomycetes</taxon>
        <taxon>Pleosporomycetidae</taxon>
        <taxon>Pleosporales</taxon>
        <taxon>Pleosporineae</taxon>
        <taxon>Pleosporaceae</taxon>
        <taxon>Bipolaris</taxon>
    </lineage>
</organism>
<evidence type="ECO:0000256" key="3">
    <source>
        <dbReference type="ARBA" id="ARBA00044493"/>
    </source>
</evidence>
<evidence type="ECO:0000313" key="9">
    <source>
        <dbReference type="Proteomes" id="UP000624244"/>
    </source>
</evidence>
<proteinExistence type="inferred from homology"/>
<comment type="similarity">
    <text evidence="1">Belongs to the CCM1 family.</text>
</comment>
<dbReference type="EMBL" id="WNKQ01000002">
    <property type="protein sequence ID" value="KAF5853445.1"/>
    <property type="molecule type" value="Genomic_DNA"/>
</dbReference>
<feature type="domain" description="Pentatricopeptide repeat-containing protein-mitochondrial" evidence="7">
    <location>
        <begin position="340"/>
        <end position="474"/>
    </location>
</feature>
<protein>
    <recommendedName>
        <fullName evidence="7">Pentatricopeptide repeat-containing protein-mitochondrial domain-containing protein</fullName>
    </recommendedName>
</protein>
<gene>
    <name evidence="8" type="ORF">GGP41_002012</name>
</gene>
<feature type="region of interest" description="Disordered" evidence="6">
    <location>
        <begin position="640"/>
        <end position="695"/>
    </location>
</feature>
<sequence length="695" mass="77254">MPPRPFVNDRLWRCLCPGFPPNSTTSATAATSARRLQRNATRNDGSIYPRNQWRAYTLSNICRAANESFFSQPGVAPTGFRPFGEQSYTPRPVSSRQKPSLAQLPTDLLYDHARAEGAKGHWDEVMNICRVLIKDRGEQPNREMYTAILHSFVSSKDGTAGKLRKVLEEMGFWSQTDASLFGTPRIELDARACECVLEVLAVHPDYLLRSEILEYMKSRWLTLSTRGHNFVVAGLLRERHFEQALDTMEDMIRNNIRVENWLFDEAMWILLEFREVEEAFYVLGLKETVQNKGSSTGTAKVSDALLGALLDAAAEGQLHEETVKVWMTQVQPGYLKPGTGTCMSVLALASHHGDVELATDVFRLLTERETTFTTHHYELIMSTHLQANDVEAALSVILIMVDANVKVNAATCQPLYHYLSVDTGDGASRSLEAFALLQDFEAAGRRVPTAAVNACIQASLALGRLEEAIEIYKALHTVSRAGPNTNTFNILFKGCHKFVRKELAMFLANEMMQLGLIPDRITYDRLLLVCLRCGDLEDALLYYEEMLSSSDSDAPMKPRKKTWELLIHACVEKGDERAVALLNEYKREINEPRMSVEKAVFDRFEYGILPMPRASGEGGIESGRFYDVGNQHVRPAAEVTQTPGLGADTGQSGAKDGFLHQGNEAGANTEADLKESADLEGAQSTAAASKDTRPS</sequence>
<dbReference type="InterPro" id="IPR002885">
    <property type="entry name" value="PPR_rpt"/>
</dbReference>
<dbReference type="AlphaFoldDB" id="A0A8H5ZSI0"/>
<dbReference type="Proteomes" id="UP000624244">
    <property type="component" value="Unassembled WGS sequence"/>
</dbReference>
<dbReference type="Pfam" id="PF01535">
    <property type="entry name" value="PPR"/>
    <property type="match status" value="1"/>
</dbReference>
<keyword evidence="2" id="KW-0677">Repeat</keyword>
<evidence type="ECO:0000256" key="4">
    <source>
        <dbReference type="ARBA" id="ARBA00044511"/>
    </source>
</evidence>
<evidence type="ECO:0000256" key="5">
    <source>
        <dbReference type="PROSITE-ProRule" id="PRU00708"/>
    </source>
</evidence>
<dbReference type="PANTHER" id="PTHR47447:SF17">
    <property type="entry name" value="OS12G0638900 PROTEIN"/>
    <property type="match status" value="1"/>
</dbReference>
<dbReference type="Pfam" id="PF23276">
    <property type="entry name" value="TPR_24"/>
    <property type="match status" value="1"/>
</dbReference>
<dbReference type="InterPro" id="IPR057027">
    <property type="entry name" value="TPR_mt"/>
</dbReference>
<name>A0A8H5ZSI0_COCSA</name>
<evidence type="ECO:0000256" key="2">
    <source>
        <dbReference type="ARBA" id="ARBA00022737"/>
    </source>
</evidence>
<evidence type="ECO:0000256" key="1">
    <source>
        <dbReference type="ARBA" id="ARBA00006192"/>
    </source>
</evidence>